<gene>
    <name evidence="1" type="ORF">HPG69_010314</name>
</gene>
<name>A0A7J7E941_DICBM</name>
<evidence type="ECO:0000313" key="2">
    <source>
        <dbReference type="Proteomes" id="UP000551758"/>
    </source>
</evidence>
<comment type="caution">
    <text evidence="1">The sequence shown here is derived from an EMBL/GenBank/DDBJ whole genome shotgun (WGS) entry which is preliminary data.</text>
</comment>
<dbReference type="AlphaFoldDB" id="A0A7J7E941"/>
<dbReference type="Proteomes" id="UP000551758">
    <property type="component" value="Unassembled WGS sequence"/>
</dbReference>
<reference evidence="1 2" key="1">
    <citation type="journal article" date="2020" name="Mol. Biol. Evol.">
        <title>Interspecific Gene Flow and the Evolution of Specialization in Black and White Rhinoceros.</title>
        <authorList>
            <person name="Moodley Y."/>
            <person name="Westbury M.V."/>
            <person name="Russo I.M."/>
            <person name="Gopalakrishnan S."/>
            <person name="Rakotoarivelo A."/>
            <person name="Olsen R.A."/>
            <person name="Prost S."/>
            <person name="Tunstall T."/>
            <person name="Ryder O.A."/>
            <person name="Dalen L."/>
            <person name="Bruford M.W."/>
        </authorList>
    </citation>
    <scope>NUCLEOTIDE SEQUENCE [LARGE SCALE GENOMIC DNA]</scope>
    <source>
        <strain evidence="1">SBR-YM</strain>
        <tissue evidence="1">Skin</tissue>
    </source>
</reference>
<dbReference type="EMBL" id="JACDTQ010003829">
    <property type="protein sequence ID" value="KAF5912332.1"/>
    <property type="molecule type" value="Genomic_DNA"/>
</dbReference>
<accession>A0A7J7E941</accession>
<sequence length="85" mass="9929">MEIKDVHSSSCWKWTLGKNNTEHRLPVSNLHFLHFETMEQNNSVTEFILLGLTQDPIRQKMLDYVNNIRESTIGTQKTLTRLVSN</sequence>
<protein>
    <submittedName>
        <fullName evidence="1">Uncharacterized protein</fullName>
    </submittedName>
</protein>
<organism evidence="1 2">
    <name type="scientific">Diceros bicornis minor</name>
    <name type="common">South-central black rhinoceros</name>
    <dbReference type="NCBI Taxonomy" id="77932"/>
    <lineage>
        <taxon>Eukaryota</taxon>
        <taxon>Metazoa</taxon>
        <taxon>Chordata</taxon>
        <taxon>Craniata</taxon>
        <taxon>Vertebrata</taxon>
        <taxon>Euteleostomi</taxon>
        <taxon>Mammalia</taxon>
        <taxon>Eutheria</taxon>
        <taxon>Laurasiatheria</taxon>
        <taxon>Perissodactyla</taxon>
        <taxon>Rhinocerotidae</taxon>
        <taxon>Diceros</taxon>
    </lineage>
</organism>
<evidence type="ECO:0000313" key="1">
    <source>
        <dbReference type="EMBL" id="KAF5912332.1"/>
    </source>
</evidence>
<keyword evidence="2" id="KW-1185">Reference proteome</keyword>
<proteinExistence type="predicted"/>